<reference evidence="3 4" key="1">
    <citation type="journal article" date="2006" name="J. Bacteriol.">
        <title>The genome sequence of the obligately chemolithoautotrophic, facultatively anaerobic bacterium Thiobacillus denitrificans.</title>
        <authorList>
            <person name="Beller H.R."/>
            <person name="Chain P.S."/>
            <person name="Letain T.E."/>
            <person name="Chakicherla A."/>
            <person name="Larimer F.W."/>
            <person name="Richardson P.M."/>
            <person name="Coleman M.A."/>
            <person name="Wood A.P."/>
            <person name="Kelly D.P."/>
        </authorList>
    </citation>
    <scope>NUCLEOTIDE SEQUENCE [LARGE SCALE GENOMIC DNA]</scope>
    <source>
        <strain evidence="3 4">ATCC 25259</strain>
    </source>
</reference>
<evidence type="ECO:0000313" key="4">
    <source>
        <dbReference type="Proteomes" id="UP000008291"/>
    </source>
</evidence>
<dbReference type="RefSeq" id="WP_011312867.1">
    <property type="nucleotide sequence ID" value="NC_007404.1"/>
</dbReference>
<sequence>MNSLKQAAGHQGKTARRFGFLGLAVLGLALAAPAQAAPEYFFDGVFLAARDRSDTRGRDERRDPRADEYYPERRDQRANERGAEREEPRGYGYGYERRQQRRHENDDRSRGRH</sequence>
<feature type="signal peptide" evidence="2">
    <location>
        <begin position="1"/>
        <end position="36"/>
    </location>
</feature>
<proteinExistence type="predicted"/>
<evidence type="ECO:0000256" key="1">
    <source>
        <dbReference type="SAM" id="MobiDB-lite"/>
    </source>
</evidence>
<organism evidence="3 4">
    <name type="scientific">Thiobacillus denitrificans (strain ATCC 25259 / T1)</name>
    <dbReference type="NCBI Taxonomy" id="292415"/>
    <lineage>
        <taxon>Bacteria</taxon>
        <taxon>Pseudomonadati</taxon>
        <taxon>Pseudomonadota</taxon>
        <taxon>Betaproteobacteria</taxon>
        <taxon>Nitrosomonadales</taxon>
        <taxon>Thiobacillaceae</taxon>
        <taxon>Thiobacillus</taxon>
    </lineage>
</organism>
<dbReference type="AlphaFoldDB" id="Q3SGE2"/>
<dbReference type="eggNOG" id="ENOG503164Q">
    <property type="taxonomic scope" value="Bacteria"/>
</dbReference>
<dbReference type="Proteomes" id="UP000008291">
    <property type="component" value="Chromosome"/>
</dbReference>
<evidence type="ECO:0000256" key="2">
    <source>
        <dbReference type="SAM" id="SignalP"/>
    </source>
</evidence>
<dbReference type="HOGENOM" id="CLU_2132375_0_0_4"/>
<evidence type="ECO:0000313" key="3">
    <source>
        <dbReference type="EMBL" id="AAZ98308.1"/>
    </source>
</evidence>
<evidence type="ECO:0008006" key="5">
    <source>
        <dbReference type="Google" id="ProtNLM"/>
    </source>
</evidence>
<accession>Q3SGE2</accession>
<protein>
    <recommendedName>
        <fullName evidence="5">Transmembrane protein</fullName>
    </recommendedName>
</protein>
<dbReference type="STRING" id="292415.Tbd_2355"/>
<keyword evidence="2" id="KW-0732">Signal</keyword>
<keyword evidence="4" id="KW-1185">Reference proteome</keyword>
<feature type="region of interest" description="Disordered" evidence="1">
    <location>
        <begin position="52"/>
        <end position="113"/>
    </location>
</feature>
<feature type="chain" id="PRO_5004228839" description="Transmembrane protein" evidence="2">
    <location>
        <begin position="37"/>
        <end position="113"/>
    </location>
</feature>
<name>Q3SGE2_THIDA</name>
<gene>
    <name evidence="3" type="ordered locus">Tbd_2355</name>
</gene>
<dbReference type="EMBL" id="CP000116">
    <property type="protein sequence ID" value="AAZ98308.1"/>
    <property type="molecule type" value="Genomic_DNA"/>
</dbReference>
<dbReference type="KEGG" id="tbd:Tbd_2355"/>